<dbReference type="PATRIC" id="fig|1219045.3.peg.2427"/>
<reference evidence="1" key="1">
    <citation type="submission" date="2014-08" db="EMBL/GenBank/DDBJ databases">
        <title>Draft genome sequences of Sphingobium herbicidovorans.</title>
        <authorList>
            <person name="Gan H.M."/>
            <person name="Gan H.Y."/>
            <person name="Savka M.A."/>
        </authorList>
    </citation>
    <scope>NUCLEOTIDE SEQUENCE [LARGE SCALE GENOMIC DNA]</scope>
    <source>
        <strain evidence="1">NBRC 16415</strain>
    </source>
</reference>
<keyword evidence="2" id="KW-1185">Reference proteome</keyword>
<accession>A0A086P869</accession>
<dbReference type="Proteomes" id="UP000024284">
    <property type="component" value="Unassembled WGS sequence"/>
</dbReference>
<name>A0A086P869_SPHHM</name>
<comment type="caution">
    <text evidence="1">The sequence shown here is derived from an EMBL/GenBank/DDBJ whole genome shotgun (WGS) entry which is preliminary data.</text>
</comment>
<dbReference type="Pfam" id="PF10098">
    <property type="entry name" value="DUF2336"/>
    <property type="match status" value="1"/>
</dbReference>
<dbReference type="eggNOG" id="ENOG5032KRM">
    <property type="taxonomic scope" value="Bacteria"/>
</dbReference>
<dbReference type="STRING" id="76947.GCA_002080435_02834"/>
<sequence length="364" mass="39280">MLAVMSAFSFLTGPTAADSWPTAPVLAGMSAVPVGHAIDLAFFFPNEGRERHDALMAETRRHLGACVTGIERSLRFALEQQPDVAAVLTPRMEAICWPTICAQPTLLGPALLAHMQMRAGVTLLLRQFGQPDDRLDESEAETILPTNDAAVAEAIVALTEAEGRWLAPGAEDEPMQPDLPAEHFAELMWTAAASIMALVQRSASTDAGMMLPAFEKAGWTLLSEHDETKGPIAAAERLVRRLGERADAPELLGAALGQRRFLLFAALTARRLRMDCAHVADILVMGPVAELAALCRSLGGSDADYRHLLLALRPVRPSLTDAAIIIEAERYQALTEAQADGLVNALRAPRALRAKLDHLRQVTI</sequence>
<proteinExistence type="predicted"/>
<evidence type="ECO:0000313" key="2">
    <source>
        <dbReference type="Proteomes" id="UP000024284"/>
    </source>
</evidence>
<dbReference type="EMBL" id="JFZA02000023">
    <property type="protein sequence ID" value="KFG89587.1"/>
    <property type="molecule type" value="Genomic_DNA"/>
</dbReference>
<dbReference type="AlphaFoldDB" id="A0A086P869"/>
<gene>
    <name evidence="1" type="ORF">BV98_002392</name>
</gene>
<evidence type="ECO:0000313" key="1">
    <source>
        <dbReference type="EMBL" id="KFG89587.1"/>
    </source>
</evidence>
<organism evidence="1 2">
    <name type="scientific">Sphingobium herbicidovorans (strain ATCC 700291 / DSM 11019 / CCUG 56400 / KCTC 2939 / LMG 18315 / NBRC 16415 / MH)</name>
    <name type="common">Sphingomonas herbicidovorans</name>
    <dbReference type="NCBI Taxonomy" id="1219045"/>
    <lineage>
        <taxon>Bacteria</taxon>
        <taxon>Pseudomonadati</taxon>
        <taxon>Pseudomonadota</taxon>
        <taxon>Alphaproteobacteria</taxon>
        <taxon>Sphingomonadales</taxon>
        <taxon>Sphingomonadaceae</taxon>
        <taxon>Sphingobium</taxon>
    </lineage>
</organism>
<evidence type="ECO:0008006" key="3">
    <source>
        <dbReference type="Google" id="ProtNLM"/>
    </source>
</evidence>
<dbReference type="RefSeq" id="WP_174525899.1">
    <property type="nucleotide sequence ID" value="NZ_JFZA02000023.1"/>
</dbReference>
<dbReference type="InterPro" id="IPR019285">
    <property type="entry name" value="DUF2336"/>
</dbReference>
<protein>
    <recommendedName>
        <fullName evidence="3">DUF2336 domain-containing protein</fullName>
    </recommendedName>
</protein>